<dbReference type="InterPro" id="IPR036890">
    <property type="entry name" value="HATPase_C_sf"/>
</dbReference>
<keyword evidence="1 3" id="KW-0808">Transferase</keyword>
<sequence>MHNSLNSSPVSYFSSTLHDLSLESTLAQLSLFSCVVSTEQTGTELAAIFEQYPQLPGAILVDTQDKTPQFVGMISRRQLLEYLLLPHGIELFLPRPLAILHHYQRGETLVLKGDTHILEGNRQALRRSPTLITEPIIVQLDPQTYHILDFGQLSLVAWQIRGIETQIRYERSQAQMIQSEKMASLGRLVDGVAHEILDPVGFIWGNLTYISRYSDQLMELLQAYEKILPTPPTWIQDLQEDIELDYLKQDLSRIVNSITTGAQRLKTLASSLQNFCHVDEVYPKPADIHSCLDGILLLLKSRISREIRIVKKYGQLPPVMCYSGKLSQVFINIFTQAINSLLEQAVTQEIAQEFDHPIPNHDPAQITIITQVISRNMSSESTLEMRFISIRIIDNGPGMSQAEYQQFMDSFSLKNRADIETSWAVSYQIITAKHGGEFWVKSQLGFGTEFEILLPLGEG</sequence>
<dbReference type="GO" id="GO:0016301">
    <property type="term" value="F:kinase activity"/>
    <property type="evidence" value="ECO:0007669"/>
    <property type="project" value="UniProtKB-KW"/>
</dbReference>
<dbReference type="PANTHER" id="PTHR43065">
    <property type="entry name" value="SENSOR HISTIDINE KINASE"/>
    <property type="match status" value="1"/>
</dbReference>
<protein>
    <submittedName>
        <fullName evidence="3">Sensor histidine kinase</fullName>
    </submittedName>
</protein>
<organism evidence="3 4">
    <name type="scientific">Spirulina subsalsa FACHB-351</name>
    <dbReference type="NCBI Taxonomy" id="234711"/>
    <lineage>
        <taxon>Bacteria</taxon>
        <taxon>Bacillati</taxon>
        <taxon>Cyanobacteriota</taxon>
        <taxon>Cyanophyceae</taxon>
        <taxon>Spirulinales</taxon>
        <taxon>Spirulinaceae</taxon>
        <taxon>Spirulina</taxon>
    </lineage>
</organism>
<dbReference type="Proteomes" id="UP001526426">
    <property type="component" value="Unassembled WGS sequence"/>
</dbReference>
<keyword evidence="1 3" id="KW-0418">Kinase</keyword>
<dbReference type="Pfam" id="PF02518">
    <property type="entry name" value="HATPase_c"/>
    <property type="match status" value="1"/>
</dbReference>
<proteinExistence type="predicted"/>
<dbReference type="PANTHER" id="PTHR43065:SF50">
    <property type="entry name" value="HISTIDINE KINASE"/>
    <property type="match status" value="1"/>
</dbReference>
<reference evidence="3 4" key="1">
    <citation type="submission" date="2021-08" db="EMBL/GenBank/DDBJ databases">
        <title>Draft genome sequence of Spirulina subsalsa with high tolerance to salinity and hype-accumulation of phycocyanin.</title>
        <authorList>
            <person name="Pei H."/>
            <person name="Jiang L."/>
        </authorList>
    </citation>
    <scope>NUCLEOTIDE SEQUENCE [LARGE SCALE GENOMIC DNA]</scope>
    <source>
        <strain evidence="3 4">FACHB-351</strain>
    </source>
</reference>
<dbReference type="Gene3D" id="1.10.287.130">
    <property type="match status" value="1"/>
</dbReference>
<gene>
    <name evidence="3" type="ORF">K4A83_02255</name>
</gene>
<name>A0ABT3L0R7_9CYAN</name>
<evidence type="ECO:0000256" key="1">
    <source>
        <dbReference type="ARBA" id="ARBA00022777"/>
    </source>
</evidence>
<dbReference type="SUPFAM" id="SSF55874">
    <property type="entry name" value="ATPase domain of HSP90 chaperone/DNA topoisomerase II/histidine kinase"/>
    <property type="match status" value="1"/>
</dbReference>
<dbReference type="EMBL" id="JAIHOM010000007">
    <property type="protein sequence ID" value="MCW6035096.1"/>
    <property type="molecule type" value="Genomic_DNA"/>
</dbReference>
<dbReference type="InterPro" id="IPR005467">
    <property type="entry name" value="His_kinase_dom"/>
</dbReference>
<dbReference type="RefSeq" id="WP_407809792.1">
    <property type="nucleotide sequence ID" value="NZ_JAIHOM010000007.1"/>
</dbReference>
<keyword evidence="4" id="KW-1185">Reference proteome</keyword>
<evidence type="ECO:0000259" key="2">
    <source>
        <dbReference type="PROSITE" id="PS50109"/>
    </source>
</evidence>
<feature type="domain" description="Histidine kinase" evidence="2">
    <location>
        <begin position="191"/>
        <end position="458"/>
    </location>
</feature>
<dbReference type="InterPro" id="IPR003594">
    <property type="entry name" value="HATPase_dom"/>
</dbReference>
<accession>A0ABT3L0R7</accession>
<evidence type="ECO:0000313" key="4">
    <source>
        <dbReference type="Proteomes" id="UP001526426"/>
    </source>
</evidence>
<dbReference type="PROSITE" id="PS50109">
    <property type="entry name" value="HIS_KIN"/>
    <property type="match status" value="1"/>
</dbReference>
<dbReference type="Gene3D" id="3.30.565.10">
    <property type="entry name" value="Histidine kinase-like ATPase, C-terminal domain"/>
    <property type="match status" value="1"/>
</dbReference>
<comment type="caution">
    <text evidence="3">The sequence shown here is derived from an EMBL/GenBank/DDBJ whole genome shotgun (WGS) entry which is preliminary data.</text>
</comment>
<evidence type="ECO:0000313" key="3">
    <source>
        <dbReference type="EMBL" id="MCW6035096.1"/>
    </source>
</evidence>